<dbReference type="OrthoDB" id="5327538at2759"/>
<gene>
    <name evidence="3" type="ORF">OBBRIDRAFT_383364</name>
</gene>
<dbReference type="FunFam" id="3.40.50.720:FF:000084">
    <property type="entry name" value="Short-chain dehydrogenase reductase"/>
    <property type="match status" value="1"/>
</dbReference>
<proteinExistence type="inferred from homology"/>
<dbReference type="PANTHER" id="PTHR48107:SF7">
    <property type="entry name" value="RE15974P"/>
    <property type="match status" value="1"/>
</dbReference>
<protein>
    <submittedName>
        <fullName evidence="3">NAD(P)-binding protein</fullName>
    </submittedName>
</protein>
<dbReference type="PANTHER" id="PTHR48107">
    <property type="entry name" value="NADPH-DEPENDENT ALDEHYDE REDUCTASE-LIKE PROTEIN, CHLOROPLASTIC-RELATED"/>
    <property type="match status" value="1"/>
</dbReference>
<keyword evidence="2" id="KW-0560">Oxidoreductase</keyword>
<dbReference type="EMBL" id="KV722644">
    <property type="protein sequence ID" value="OCH84695.1"/>
    <property type="molecule type" value="Genomic_DNA"/>
</dbReference>
<dbReference type="GO" id="GO:0016614">
    <property type="term" value="F:oxidoreductase activity, acting on CH-OH group of donors"/>
    <property type="evidence" value="ECO:0007669"/>
    <property type="project" value="UniProtKB-ARBA"/>
</dbReference>
<dbReference type="PRINTS" id="PR00081">
    <property type="entry name" value="GDHRDH"/>
</dbReference>
<evidence type="ECO:0000313" key="4">
    <source>
        <dbReference type="Proteomes" id="UP000250043"/>
    </source>
</evidence>
<dbReference type="Proteomes" id="UP000250043">
    <property type="component" value="Unassembled WGS sequence"/>
</dbReference>
<evidence type="ECO:0000256" key="1">
    <source>
        <dbReference type="ARBA" id="ARBA00006484"/>
    </source>
</evidence>
<evidence type="ECO:0000256" key="2">
    <source>
        <dbReference type="ARBA" id="ARBA00023002"/>
    </source>
</evidence>
<dbReference type="Gene3D" id="3.40.50.720">
    <property type="entry name" value="NAD(P)-binding Rossmann-like Domain"/>
    <property type="match status" value="1"/>
</dbReference>
<dbReference type="Pfam" id="PF13561">
    <property type="entry name" value="adh_short_C2"/>
    <property type="match status" value="1"/>
</dbReference>
<reference evidence="3 4" key="1">
    <citation type="submission" date="2016-07" db="EMBL/GenBank/DDBJ databases">
        <title>Draft genome of the white-rot fungus Obba rivulosa 3A-2.</title>
        <authorList>
            <consortium name="DOE Joint Genome Institute"/>
            <person name="Miettinen O."/>
            <person name="Riley R."/>
            <person name="Acob R."/>
            <person name="Barry K."/>
            <person name="Cullen D."/>
            <person name="De Vries R."/>
            <person name="Hainaut M."/>
            <person name="Hatakka A."/>
            <person name="Henrissat B."/>
            <person name="Hilden K."/>
            <person name="Kuo R."/>
            <person name="Labutti K."/>
            <person name="Lipzen A."/>
            <person name="Makela M.R."/>
            <person name="Sandor L."/>
            <person name="Spatafora J.W."/>
            <person name="Grigoriev I.V."/>
            <person name="Hibbett D.S."/>
        </authorList>
    </citation>
    <scope>NUCLEOTIDE SEQUENCE [LARGE SCALE GENOMIC DNA]</scope>
    <source>
        <strain evidence="3 4">3A-2</strain>
    </source>
</reference>
<name>A0A8E2ALZ9_9APHY</name>
<dbReference type="SUPFAM" id="SSF51735">
    <property type="entry name" value="NAD(P)-binding Rossmann-fold domains"/>
    <property type="match status" value="1"/>
</dbReference>
<dbReference type="InterPro" id="IPR036291">
    <property type="entry name" value="NAD(P)-bd_dom_sf"/>
</dbReference>
<evidence type="ECO:0000313" key="3">
    <source>
        <dbReference type="EMBL" id="OCH84695.1"/>
    </source>
</evidence>
<sequence length="253" mass="26526">MSVPLPLAGKVALVTGSSRGIGAAVAQRLAADGATVIVNYVSNAAAAQTVVDAINSAGAGSAIALRADVSSTADSRALIDDIIRRFGSLDIIVLNAGLMNTKVLKELDENNYTDHFDVNVKAPLFTIQAAEPHLKSGSRIIFFSSTTAHMSGVSPNYIVYTATKGAVEQFTRILAKDLGARGITVNCVAPGPIDTELFRNGKTPELIATFANMHPQKRLGTPEDVAPVVAFLAREDSRWVNGQTILINGGLAV</sequence>
<dbReference type="PRINTS" id="PR00080">
    <property type="entry name" value="SDRFAMILY"/>
</dbReference>
<organism evidence="3 4">
    <name type="scientific">Obba rivulosa</name>
    <dbReference type="NCBI Taxonomy" id="1052685"/>
    <lineage>
        <taxon>Eukaryota</taxon>
        <taxon>Fungi</taxon>
        <taxon>Dikarya</taxon>
        <taxon>Basidiomycota</taxon>
        <taxon>Agaricomycotina</taxon>
        <taxon>Agaricomycetes</taxon>
        <taxon>Polyporales</taxon>
        <taxon>Gelatoporiaceae</taxon>
        <taxon>Obba</taxon>
    </lineage>
</organism>
<keyword evidence="4" id="KW-1185">Reference proteome</keyword>
<dbReference type="InterPro" id="IPR002347">
    <property type="entry name" value="SDR_fam"/>
</dbReference>
<comment type="similarity">
    <text evidence="1">Belongs to the short-chain dehydrogenases/reductases (SDR) family.</text>
</comment>
<dbReference type="AlphaFoldDB" id="A0A8E2ALZ9"/>
<accession>A0A8E2ALZ9</accession>